<dbReference type="Proteomes" id="UP001158067">
    <property type="component" value="Unassembled WGS sequence"/>
</dbReference>
<comment type="caution">
    <text evidence="1">The sequence shown here is derived from an EMBL/GenBank/DDBJ whole genome shotgun (WGS) entry which is preliminary data.</text>
</comment>
<accession>A0ABY1PR22</accession>
<keyword evidence="2" id="KW-1185">Reference proteome</keyword>
<evidence type="ECO:0000313" key="1">
    <source>
        <dbReference type="EMBL" id="SMP43394.1"/>
    </source>
</evidence>
<protein>
    <submittedName>
        <fullName evidence="1">Uncharacterized protein</fullName>
    </submittedName>
</protein>
<organism evidence="1 2">
    <name type="scientific">Neorhodopirellula lusitana</name>
    <dbReference type="NCBI Taxonomy" id="445327"/>
    <lineage>
        <taxon>Bacteria</taxon>
        <taxon>Pseudomonadati</taxon>
        <taxon>Planctomycetota</taxon>
        <taxon>Planctomycetia</taxon>
        <taxon>Pirellulales</taxon>
        <taxon>Pirellulaceae</taxon>
        <taxon>Neorhodopirellula</taxon>
    </lineage>
</organism>
<sequence length="101" mass="10893">MDSVGVSGSALWETLVKVPFMNLTRIDTCLGSRMCHGMRHVVRISASRAIPPTFIVGPSLFAAEPSQHNLLCIETDEPAPVSNLRRSKLAGEVGNCGDQRS</sequence>
<reference evidence="1 2" key="1">
    <citation type="submission" date="2017-05" db="EMBL/GenBank/DDBJ databases">
        <authorList>
            <person name="Varghese N."/>
            <person name="Submissions S."/>
        </authorList>
    </citation>
    <scope>NUCLEOTIDE SEQUENCE [LARGE SCALE GENOMIC DNA]</scope>
    <source>
        <strain evidence="1 2">DSM 25457</strain>
    </source>
</reference>
<gene>
    <name evidence="1" type="ORF">SAMN06265222_101935</name>
</gene>
<evidence type="ECO:0000313" key="2">
    <source>
        <dbReference type="Proteomes" id="UP001158067"/>
    </source>
</evidence>
<dbReference type="EMBL" id="FXUG01000001">
    <property type="protein sequence ID" value="SMP43394.1"/>
    <property type="molecule type" value="Genomic_DNA"/>
</dbReference>
<proteinExistence type="predicted"/>
<name>A0ABY1PR22_9BACT</name>